<dbReference type="InterPro" id="IPR021401">
    <property type="entry name" value="DUF3040"/>
</dbReference>
<keyword evidence="3" id="KW-1185">Reference proteome</keyword>
<feature type="transmembrane region" description="Helical" evidence="1">
    <location>
        <begin position="46"/>
        <end position="79"/>
    </location>
</feature>
<keyword evidence="1" id="KW-1133">Transmembrane helix</keyword>
<dbReference type="Proteomes" id="UP000005087">
    <property type="component" value="Chromosome"/>
</dbReference>
<dbReference type="Pfam" id="PF11239">
    <property type="entry name" value="DUF3040"/>
    <property type="match status" value="1"/>
</dbReference>
<reference evidence="2 3" key="1">
    <citation type="submission" date="2011-09" db="EMBL/GenBank/DDBJ databases">
        <authorList>
            <consortium name="US DOE Joint Genome Institute (JGI-PGF)"/>
            <person name="Lucas S."/>
            <person name="Han J."/>
            <person name="Lapidus A."/>
            <person name="Cheng J.-F."/>
            <person name="Goodwin L."/>
            <person name="Pitluck S."/>
            <person name="Peters L."/>
            <person name="Land M.L."/>
            <person name="Hauser L."/>
            <person name="Brambilla E."/>
            <person name="Klenk H.-P."/>
            <person name="Woyke T.J."/>
        </authorList>
    </citation>
    <scope>NUCLEOTIDE SEQUENCE [LARGE SCALE GENOMIC DNA]</scope>
    <source>
        <strain evidence="2 3">K62</strain>
    </source>
</reference>
<accession>I1D246</accession>
<proteinExistence type="predicted"/>
<gene>
    <name evidence="2" type="ORF">SacglDRAFT_02116</name>
</gene>
<name>I1D246_9PSEU</name>
<dbReference type="HOGENOM" id="CLU_2156537_0_0_11"/>
<evidence type="ECO:0000313" key="2">
    <source>
        <dbReference type="EMBL" id="EIE99020.1"/>
    </source>
</evidence>
<dbReference type="AlphaFoldDB" id="I1D246"/>
<organism evidence="2 3">
    <name type="scientific">Saccharomonospora glauca K62</name>
    <dbReference type="NCBI Taxonomy" id="928724"/>
    <lineage>
        <taxon>Bacteria</taxon>
        <taxon>Bacillati</taxon>
        <taxon>Actinomycetota</taxon>
        <taxon>Actinomycetes</taxon>
        <taxon>Pseudonocardiales</taxon>
        <taxon>Pseudonocardiaceae</taxon>
        <taxon>Saccharomonospora</taxon>
    </lineage>
</organism>
<evidence type="ECO:0000256" key="1">
    <source>
        <dbReference type="SAM" id="Phobius"/>
    </source>
</evidence>
<keyword evidence="1" id="KW-0472">Membrane</keyword>
<evidence type="ECO:0000313" key="3">
    <source>
        <dbReference type="Proteomes" id="UP000005087"/>
    </source>
</evidence>
<sequence>MGERMPLTEEELANLRLLEKELRTDDPLLDRSLRRMMSPEDSTSMWLTLSVLGGFAFGLALLVTGWVLLGLVVLVAGVVGPLRWASRRFFHPECHHLVPDVDAPCPRCTAS</sequence>
<protein>
    <recommendedName>
        <fullName evidence="4">DUF3040 domain-containing protein</fullName>
    </recommendedName>
</protein>
<dbReference type="RefSeq" id="WP_005464270.1">
    <property type="nucleotide sequence ID" value="NZ_CM001484.1"/>
</dbReference>
<reference evidence="3" key="2">
    <citation type="submission" date="2012-01" db="EMBL/GenBank/DDBJ databases">
        <title>Noncontiguous Finished sequence of chromosome of Saccharomonospora glauca K62.</title>
        <authorList>
            <consortium name="US DOE Joint Genome Institute"/>
            <person name="Lucas S."/>
            <person name="Han J."/>
            <person name="Lapidus A."/>
            <person name="Cheng J.-F."/>
            <person name="Goodwin L."/>
            <person name="Pitluck S."/>
            <person name="Peters L."/>
            <person name="Mikhailova N."/>
            <person name="Held B."/>
            <person name="Detter J.C."/>
            <person name="Han C."/>
            <person name="Tapia R."/>
            <person name="Land M."/>
            <person name="Hauser L."/>
            <person name="Kyrpides N."/>
            <person name="Ivanova N."/>
            <person name="Pagani I."/>
            <person name="Brambilla E.-M."/>
            <person name="Klenk H.-P."/>
            <person name="Woyke T."/>
        </authorList>
    </citation>
    <scope>NUCLEOTIDE SEQUENCE [LARGE SCALE GENOMIC DNA]</scope>
    <source>
        <strain evidence="3">K62</strain>
    </source>
</reference>
<evidence type="ECO:0008006" key="4">
    <source>
        <dbReference type="Google" id="ProtNLM"/>
    </source>
</evidence>
<keyword evidence="1" id="KW-0812">Transmembrane</keyword>
<dbReference type="EMBL" id="CM001484">
    <property type="protein sequence ID" value="EIE99020.1"/>
    <property type="molecule type" value="Genomic_DNA"/>
</dbReference>